<dbReference type="Proteomes" id="UP001187192">
    <property type="component" value="Unassembled WGS sequence"/>
</dbReference>
<protein>
    <recommendedName>
        <fullName evidence="3">CCHC-type domain-containing protein</fullName>
    </recommendedName>
</protein>
<sequence>MKDALVQHGLLKGLQGNKSEKMSNEDWEELEARVMRVRVRVRPLGRYYEWRDDCSQSSSWKDFECFYCHVMGHSRRNCEELKRHLEERRKQKSQETEAANVVGDRYDSEDDVYDVTTEGADSDSRILDSGYLFHMCPLKECCEDIGKCYACSLTHEKFNFFGGLDTLGCECSAKSGFMKVKRGALVAMTGEKVKNQYNLIRKTVVGGAVTVEPCQKMPSSVAKQVARVK</sequence>
<proteinExistence type="predicted"/>
<organism evidence="1 2">
    <name type="scientific">Ficus carica</name>
    <name type="common">Common fig</name>
    <dbReference type="NCBI Taxonomy" id="3494"/>
    <lineage>
        <taxon>Eukaryota</taxon>
        <taxon>Viridiplantae</taxon>
        <taxon>Streptophyta</taxon>
        <taxon>Embryophyta</taxon>
        <taxon>Tracheophyta</taxon>
        <taxon>Spermatophyta</taxon>
        <taxon>Magnoliopsida</taxon>
        <taxon>eudicotyledons</taxon>
        <taxon>Gunneridae</taxon>
        <taxon>Pentapetalae</taxon>
        <taxon>rosids</taxon>
        <taxon>fabids</taxon>
        <taxon>Rosales</taxon>
        <taxon>Moraceae</taxon>
        <taxon>Ficeae</taxon>
        <taxon>Ficus</taxon>
    </lineage>
</organism>
<dbReference type="GO" id="GO:0008270">
    <property type="term" value="F:zinc ion binding"/>
    <property type="evidence" value="ECO:0007669"/>
    <property type="project" value="InterPro"/>
</dbReference>
<dbReference type="InterPro" id="IPR036875">
    <property type="entry name" value="Znf_CCHC_sf"/>
</dbReference>
<dbReference type="EMBL" id="BTGU01000113">
    <property type="protein sequence ID" value="GMN61563.1"/>
    <property type="molecule type" value="Genomic_DNA"/>
</dbReference>
<gene>
    <name evidence="1" type="ORF">TIFTF001_030638</name>
</gene>
<evidence type="ECO:0000313" key="1">
    <source>
        <dbReference type="EMBL" id="GMN61563.1"/>
    </source>
</evidence>
<evidence type="ECO:0000313" key="2">
    <source>
        <dbReference type="Proteomes" id="UP001187192"/>
    </source>
</evidence>
<reference evidence="1" key="1">
    <citation type="submission" date="2023-07" db="EMBL/GenBank/DDBJ databases">
        <title>draft genome sequence of fig (Ficus carica).</title>
        <authorList>
            <person name="Takahashi T."/>
            <person name="Nishimura K."/>
        </authorList>
    </citation>
    <scope>NUCLEOTIDE SEQUENCE</scope>
</reference>
<dbReference type="SUPFAM" id="SSF57756">
    <property type="entry name" value="Retrovirus zinc finger-like domains"/>
    <property type="match status" value="1"/>
</dbReference>
<comment type="caution">
    <text evidence="1">The sequence shown here is derived from an EMBL/GenBank/DDBJ whole genome shotgun (WGS) entry which is preliminary data.</text>
</comment>
<name>A0AA88J013_FICCA</name>
<keyword evidence="2" id="KW-1185">Reference proteome</keyword>
<evidence type="ECO:0008006" key="3">
    <source>
        <dbReference type="Google" id="ProtNLM"/>
    </source>
</evidence>
<dbReference type="GO" id="GO:0003676">
    <property type="term" value="F:nucleic acid binding"/>
    <property type="evidence" value="ECO:0007669"/>
    <property type="project" value="InterPro"/>
</dbReference>
<dbReference type="AlphaFoldDB" id="A0AA88J013"/>
<accession>A0AA88J013</accession>